<name>A0AA38GMT9_TAXCH</name>
<feature type="non-terminal residue" evidence="8">
    <location>
        <position position="320"/>
    </location>
</feature>
<dbReference type="InterPro" id="IPR016024">
    <property type="entry name" value="ARM-type_fold"/>
</dbReference>
<dbReference type="EC" id="2.3.2.27" evidence="3"/>
<dbReference type="PROSITE" id="PS50176">
    <property type="entry name" value="ARM_REPEAT"/>
    <property type="match status" value="2"/>
</dbReference>
<keyword evidence="5" id="KW-0833">Ubl conjugation pathway</keyword>
<keyword evidence="9" id="KW-1185">Reference proteome</keyword>
<proteinExistence type="predicted"/>
<dbReference type="Pfam" id="PF04564">
    <property type="entry name" value="U-box"/>
    <property type="match status" value="1"/>
</dbReference>
<dbReference type="Gene3D" id="1.25.10.10">
    <property type="entry name" value="Leucine-rich Repeat Variant"/>
    <property type="match status" value="1"/>
</dbReference>
<dbReference type="Gene3D" id="3.30.40.10">
    <property type="entry name" value="Zinc/RING finger domain, C3HC4 (zinc finger)"/>
    <property type="match status" value="1"/>
</dbReference>
<dbReference type="Proteomes" id="UP000824469">
    <property type="component" value="Unassembled WGS sequence"/>
</dbReference>
<evidence type="ECO:0000256" key="5">
    <source>
        <dbReference type="ARBA" id="ARBA00022786"/>
    </source>
</evidence>
<evidence type="ECO:0000313" key="8">
    <source>
        <dbReference type="EMBL" id="KAH9323700.1"/>
    </source>
</evidence>
<feature type="repeat" description="ARM" evidence="6">
    <location>
        <begin position="222"/>
        <end position="264"/>
    </location>
</feature>
<evidence type="ECO:0000256" key="3">
    <source>
        <dbReference type="ARBA" id="ARBA00012483"/>
    </source>
</evidence>
<dbReference type="EMBL" id="JAHRHJ020000003">
    <property type="protein sequence ID" value="KAH9323700.1"/>
    <property type="molecule type" value="Genomic_DNA"/>
</dbReference>
<evidence type="ECO:0000259" key="7">
    <source>
        <dbReference type="PROSITE" id="PS51698"/>
    </source>
</evidence>
<dbReference type="SUPFAM" id="SSF48371">
    <property type="entry name" value="ARM repeat"/>
    <property type="match status" value="1"/>
</dbReference>
<dbReference type="Pfam" id="PF00514">
    <property type="entry name" value="Arm"/>
    <property type="match status" value="2"/>
</dbReference>
<dbReference type="InterPro" id="IPR000225">
    <property type="entry name" value="Armadillo"/>
</dbReference>
<reference evidence="8 9" key="1">
    <citation type="journal article" date="2021" name="Nat. Plants">
        <title>The Taxus genome provides insights into paclitaxel biosynthesis.</title>
        <authorList>
            <person name="Xiong X."/>
            <person name="Gou J."/>
            <person name="Liao Q."/>
            <person name="Li Y."/>
            <person name="Zhou Q."/>
            <person name="Bi G."/>
            <person name="Li C."/>
            <person name="Du R."/>
            <person name="Wang X."/>
            <person name="Sun T."/>
            <person name="Guo L."/>
            <person name="Liang H."/>
            <person name="Lu P."/>
            <person name="Wu Y."/>
            <person name="Zhang Z."/>
            <person name="Ro D.K."/>
            <person name="Shang Y."/>
            <person name="Huang S."/>
            <person name="Yan J."/>
        </authorList>
    </citation>
    <scope>NUCLEOTIDE SEQUENCE [LARGE SCALE GENOMIC DNA]</scope>
    <source>
        <strain evidence="8">Ta-2019</strain>
    </source>
</reference>
<dbReference type="PROSITE" id="PS51698">
    <property type="entry name" value="U_BOX"/>
    <property type="match status" value="1"/>
</dbReference>
<evidence type="ECO:0000256" key="2">
    <source>
        <dbReference type="ARBA" id="ARBA00004906"/>
    </source>
</evidence>
<dbReference type="GO" id="GO:0016567">
    <property type="term" value="P:protein ubiquitination"/>
    <property type="evidence" value="ECO:0007669"/>
    <property type="project" value="InterPro"/>
</dbReference>
<gene>
    <name evidence="8" type="ORF">KI387_018339</name>
</gene>
<dbReference type="SUPFAM" id="SSF57850">
    <property type="entry name" value="RING/U-box"/>
    <property type="match status" value="1"/>
</dbReference>
<evidence type="ECO:0000256" key="1">
    <source>
        <dbReference type="ARBA" id="ARBA00000900"/>
    </source>
</evidence>
<evidence type="ECO:0000256" key="6">
    <source>
        <dbReference type="PROSITE-ProRule" id="PRU00259"/>
    </source>
</evidence>
<evidence type="ECO:0000313" key="9">
    <source>
        <dbReference type="Proteomes" id="UP000824469"/>
    </source>
</evidence>
<keyword evidence="4" id="KW-0808">Transferase</keyword>
<dbReference type="InterPro" id="IPR003613">
    <property type="entry name" value="Ubox_domain"/>
</dbReference>
<dbReference type="AlphaFoldDB" id="A0AA38GMT9"/>
<dbReference type="PANTHER" id="PTHR23315">
    <property type="entry name" value="U BOX DOMAIN-CONTAINING"/>
    <property type="match status" value="1"/>
</dbReference>
<protein>
    <recommendedName>
        <fullName evidence="3">RING-type E3 ubiquitin transferase</fullName>
        <ecNumber evidence="3">2.3.2.27</ecNumber>
    </recommendedName>
</protein>
<organism evidence="8 9">
    <name type="scientific">Taxus chinensis</name>
    <name type="common">Chinese yew</name>
    <name type="synonym">Taxus wallichiana var. chinensis</name>
    <dbReference type="NCBI Taxonomy" id="29808"/>
    <lineage>
        <taxon>Eukaryota</taxon>
        <taxon>Viridiplantae</taxon>
        <taxon>Streptophyta</taxon>
        <taxon>Embryophyta</taxon>
        <taxon>Tracheophyta</taxon>
        <taxon>Spermatophyta</taxon>
        <taxon>Pinopsida</taxon>
        <taxon>Pinidae</taxon>
        <taxon>Conifers II</taxon>
        <taxon>Cupressales</taxon>
        <taxon>Taxaceae</taxon>
        <taxon>Taxus</taxon>
    </lineage>
</organism>
<dbReference type="InterPro" id="IPR013083">
    <property type="entry name" value="Znf_RING/FYVE/PHD"/>
</dbReference>
<accession>A0AA38GMT9</accession>
<dbReference type="GO" id="GO:0061630">
    <property type="term" value="F:ubiquitin protein ligase activity"/>
    <property type="evidence" value="ECO:0007669"/>
    <property type="project" value="UniProtKB-EC"/>
</dbReference>
<feature type="domain" description="U-box" evidence="7">
    <location>
        <begin position="121"/>
        <end position="147"/>
    </location>
</feature>
<dbReference type="SMART" id="SM00185">
    <property type="entry name" value="ARM"/>
    <property type="match status" value="3"/>
</dbReference>
<comment type="caution">
    <text evidence="8">The sequence shown here is derived from an EMBL/GenBank/DDBJ whole genome shotgun (WGS) entry which is preliminary data.</text>
</comment>
<comment type="catalytic activity">
    <reaction evidence="1">
        <text>S-ubiquitinyl-[E2 ubiquitin-conjugating enzyme]-L-cysteine + [acceptor protein]-L-lysine = [E2 ubiquitin-conjugating enzyme]-L-cysteine + N(6)-ubiquitinyl-[acceptor protein]-L-lysine.</text>
        <dbReference type="EC" id="2.3.2.27"/>
    </reaction>
</comment>
<feature type="repeat" description="ARM" evidence="6">
    <location>
        <begin position="181"/>
        <end position="223"/>
    </location>
</feature>
<sequence>VELVHAQLKRPKGRVDAPDLKLYNDLSTILSHKNDTDIDLKILARLSKKLLLKTIADLKKESHALYMMVIERGDDDDSESLKQISGILRKLKEFALTENLEMNEPDNENDTSCGRASIEKIIPDDFRCPISLELMKDPVIVATGQIFSGILEEQRAVAGELRLLAKRNGNNIIYIAEAGAGAIPPLIKLLSTQDQRTQEHAVTALLNLSIHDGNKRTIVMAGAVPPIVEILKSGSMEARENAAATLFNLSFPNEHNVTIGKSGAIPTLVDLLRDGNQRGKKDAVNAFFHLRVYQGNKVRALRADILTPLMELLVDSNVGM</sequence>
<dbReference type="InterPro" id="IPR011989">
    <property type="entry name" value="ARM-like"/>
</dbReference>
<dbReference type="PANTHER" id="PTHR23315:SF111">
    <property type="entry name" value="U-BOX DOMAIN-CONTAINING PROTEIN 14"/>
    <property type="match status" value="1"/>
</dbReference>
<comment type="pathway">
    <text evidence="2">Protein modification; protein ubiquitination.</text>
</comment>
<evidence type="ECO:0000256" key="4">
    <source>
        <dbReference type="ARBA" id="ARBA00022679"/>
    </source>
</evidence>
<feature type="non-terminal residue" evidence="8">
    <location>
        <position position="1"/>
    </location>
</feature>